<proteinExistence type="predicted"/>
<reference evidence="3 4" key="1">
    <citation type="journal article" date="2012" name="Nat. Genet.">
        <title>Plasmodium cynomolgi genome sequences provide insight into Plasmodium vivax and the monkey malaria clade.</title>
        <authorList>
            <person name="Tachibana S."/>
            <person name="Sullivan S.A."/>
            <person name="Kawai S."/>
            <person name="Nakamura S."/>
            <person name="Kim H.R."/>
            <person name="Goto N."/>
            <person name="Arisue N."/>
            <person name="Palacpac N.M.Q."/>
            <person name="Honma H."/>
            <person name="Yagi M."/>
            <person name="Tougan T."/>
            <person name="Katakai Y."/>
            <person name="Kaneko O."/>
            <person name="Mita T."/>
            <person name="Kita K."/>
            <person name="Yasutomi Y."/>
            <person name="Sutton P.L."/>
            <person name="Shakhbatyan R."/>
            <person name="Horii T."/>
            <person name="Yasunaga T."/>
            <person name="Barnwell J.W."/>
            <person name="Escalante A.A."/>
            <person name="Carlton J.M."/>
            <person name="Tanabe K."/>
        </authorList>
    </citation>
    <scope>NUCLEOTIDE SEQUENCE [LARGE SCALE GENOMIC DNA]</scope>
    <source>
        <strain evidence="3 4">B</strain>
    </source>
</reference>
<dbReference type="PhylomeDB" id="K6UIS6"/>
<keyword evidence="1" id="KW-0812">Transmembrane</keyword>
<gene>
    <name evidence="3" type="ORF">PCYB_053010</name>
</gene>
<dbReference type="OrthoDB" id="381798at2759"/>
<dbReference type="GeneID" id="14691672"/>
<evidence type="ECO:0000259" key="2">
    <source>
        <dbReference type="Pfam" id="PF09687"/>
    </source>
</evidence>
<dbReference type="Pfam" id="PF09687">
    <property type="entry name" value="PRESAN"/>
    <property type="match status" value="1"/>
</dbReference>
<feature type="domain" description="Plasmodium RESA N-terminal" evidence="2">
    <location>
        <begin position="45"/>
        <end position="168"/>
    </location>
</feature>
<dbReference type="KEGG" id="pcy:PCYB_053010"/>
<dbReference type="OMA" id="WKKCDDE"/>
<keyword evidence="1" id="KW-0472">Membrane</keyword>
<evidence type="ECO:0000313" key="4">
    <source>
        <dbReference type="Proteomes" id="UP000006319"/>
    </source>
</evidence>
<organism evidence="3 4">
    <name type="scientific">Plasmodium cynomolgi (strain B)</name>
    <dbReference type="NCBI Taxonomy" id="1120755"/>
    <lineage>
        <taxon>Eukaryota</taxon>
        <taxon>Sar</taxon>
        <taxon>Alveolata</taxon>
        <taxon>Apicomplexa</taxon>
        <taxon>Aconoidasida</taxon>
        <taxon>Haemosporida</taxon>
        <taxon>Plasmodiidae</taxon>
        <taxon>Plasmodium</taxon>
        <taxon>Plasmodium (Plasmodium)</taxon>
    </lineage>
</organism>
<dbReference type="EMBL" id="DF157097">
    <property type="protein sequence ID" value="GAB65283.1"/>
    <property type="molecule type" value="Genomic_DNA"/>
</dbReference>
<keyword evidence="4" id="KW-1185">Reference proteome</keyword>
<feature type="transmembrane region" description="Helical" evidence="1">
    <location>
        <begin position="12"/>
        <end position="33"/>
    </location>
</feature>
<dbReference type="InterPro" id="IPR044885">
    <property type="entry name" value="PRESA_N_sf"/>
</dbReference>
<dbReference type="Proteomes" id="UP000006319">
    <property type="component" value="Chromosome 5"/>
</dbReference>
<dbReference type="RefSeq" id="XP_004221230.1">
    <property type="nucleotide sequence ID" value="XM_004221182.1"/>
</dbReference>
<accession>K6UIS6</accession>
<dbReference type="InterPro" id="IPR019111">
    <property type="entry name" value="PRESA_N"/>
</dbReference>
<name>K6UIS6_PLACD</name>
<dbReference type="VEuPathDB" id="PlasmoDB:PCYB_053010"/>
<protein>
    <submittedName>
        <fullName evidence="3">RAD protein</fullName>
    </submittedName>
</protein>
<keyword evidence="1" id="KW-1133">Transmembrane helix</keyword>
<evidence type="ECO:0000256" key="1">
    <source>
        <dbReference type="SAM" id="Phobius"/>
    </source>
</evidence>
<dbReference type="Gene3D" id="6.10.280.180">
    <property type="entry name" value="Plasmodium RESA, N-terminal helical domain"/>
    <property type="match status" value="1"/>
</dbReference>
<dbReference type="AlphaFoldDB" id="K6UIS6"/>
<sequence>MARMYSSKRFLMLVGYTTLLFVLWIGILSGFLLTMKYAQIGNKSLTPREVNNLLDSLGVLVSKRKAKFVFYHYNRCLRKMYNDMMDRLWVQFATAATKRGMSRSYQMRFWKECDDEITNDFVERDEYFLGRFRKLISKGTMMSLTFFTFMCKYNKSWKAALRYYEDKWSITLWRNVESYPGIKVRSHGNPDF</sequence>
<evidence type="ECO:0000313" key="3">
    <source>
        <dbReference type="EMBL" id="GAB65283.1"/>
    </source>
</evidence>